<name>A0A060TF20_BLAAD</name>
<sequence length="363" mass="39152">MKVVILGGSYAASRAIDIISSLDKDAQVTVVSQSTHSYFNVASPRLLIEPEKLEKVFFSVEQWVTQKLGEGKGKFVHGTVEAVDFGAKELSVGLGDDRATKESIQYDILIIATGTRSTPGFKLNDTHEETADAIRALNQKVTKANSIAVIGGNATGVEVAGELGSLKTKKVTVYTGSSSPLSFLDEKRTNATTEKLTKLGVKVVNEIRSRSITEKDGKWTIEFDDGTSADYDLVIEATGVTPNTSFLDSSVLDDRGYVATDKSFAVKGHEDSVLALGDVLSIGQNTLVDMKYNQLEVFKATVAKLLKKVTQEKLYDPSPSATLAVPISRSGGVGLLNGWGMPNFVVRLVKSRDFMISQAKTNF</sequence>
<evidence type="ECO:0000259" key="5">
    <source>
        <dbReference type="Pfam" id="PF07992"/>
    </source>
</evidence>
<dbReference type="PANTHER" id="PTHR43735:SF3">
    <property type="entry name" value="FERROPTOSIS SUPPRESSOR PROTEIN 1"/>
    <property type="match status" value="1"/>
</dbReference>
<dbReference type="InterPro" id="IPR036188">
    <property type="entry name" value="FAD/NAD-bd_sf"/>
</dbReference>
<dbReference type="EMBL" id="HG937694">
    <property type="protein sequence ID" value="CDP37477.1"/>
    <property type="molecule type" value="Genomic_DNA"/>
</dbReference>
<evidence type="ECO:0000256" key="2">
    <source>
        <dbReference type="ARBA" id="ARBA00022630"/>
    </source>
</evidence>
<protein>
    <submittedName>
        <fullName evidence="6">ARAD1D12430p</fullName>
    </submittedName>
</protein>
<dbReference type="GO" id="GO:0005737">
    <property type="term" value="C:cytoplasm"/>
    <property type="evidence" value="ECO:0007669"/>
    <property type="project" value="TreeGrafter"/>
</dbReference>
<dbReference type="GO" id="GO:0050660">
    <property type="term" value="F:flavin adenine dinucleotide binding"/>
    <property type="evidence" value="ECO:0007669"/>
    <property type="project" value="TreeGrafter"/>
</dbReference>
<keyword evidence="4" id="KW-0560">Oxidoreductase</keyword>
<accession>A0A060TF20</accession>
<dbReference type="PRINTS" id="PR00368">
    <property type="entry name" value="FADPNR"/>
</dbReference>
<dbReference type="SUPFAM" id="SSF51905">
    <property type="entry name" value="FAD/NAD(P)-binding domain"/>
    <property type="match status" value="2"/>
</dbReference>
<evidence type="ECO:0000256" key="1">
    <source>
        <dbReference type="ARBA" id="ARBA00006442"/>
    </source>
</evidence>
<organism evidence="6">
    <name type="scientific">Blastobotrys adeninivorans</name>
    <name type="common">Yeast</name>
    <name type="synonym">Arxula adeninivorans</name>
    <dbReference type="NCBI Taxonomy" id="409370"/>
    <lineage>
        <taxon>Eukaryota</taxon>
        <taxon>Fungi</taxon>
        <taxon>Dikarya</taxon>
        <taxon>Ascomycota</taxon>
        <taxon>Saccharomycotina</taxon>
        <taxon>Dipodascomycetes</taxon>
        <taxon>Dipodascales</taxon>
        <taxon>Trichomonascaceae</taxon>
        <taxon>Blastobotrys</taxon>
    </lineage>
</organism>
<dbReference type="PRINTS" id="PR00411">
    <property type="entry name" value="PNDRDTASEI"/>
</dbReference>
<reference evidence="6" key="1">
    <citation type="submission" date="2014-02" db="EMBL/GenBank/DDBJ databases">
        <authorList>
            <person name="Genoscope - CEA"/>
        </authorList>
    </citation>
    <scope>NUCLEOTIDE SEQUENCE</scope>
    <source>
        <strain evidence="6">LS3</strain>
    </source>
</reference>
<gene>
    <name evidence="6" type="ORF">GNLVRS02_ARAD1D12430g</name>
</gene>
<feature type="domain" description="FAD/NAD(P)-binding" evidence="5">
    <location>
        <begin position="1"/>
        <end position="280"/>
    </location>
</feature>
<evidence type="ECO:0000256" key="4">
    <source>
        <dbReference type="ARBA" id="ARBA00023002"/>
    </source>
</evidence>
<dbReference type="PANTHER" id="PTHR43735">
    <property type="entry name" value="APOPTOSIS-INDUCING FACTOR 1"/>
    <property type="match status" value="1"/>
</dbReference>
<dbReference type="Gene3D" id="3.50.50.100">
    <property type="match status" value="1"/>
</dbReference>
<reference evidence="6" key="2">
    <citation type="submission" date="2014-06" db="EMBL/GenBank/DDBJ databases">
        <title>The complete genome of Blastobotrys (Arxula) adeninivorans LS3 - a yeast of biotechnological interest.</title>
        <authorList>
            <person name="Kunze G."/>
            <person name="Gaillardin C."/>
            <person name="Czernicka M."/>
            <person name="Durrens P."/>
            <person name="Martin T."/>
            <person name="Boer E."/>
            <person name="Gabaldon T."/>
            <person name="Cruz J."/>
            <person name="Talla E."/>
            <person name="Marck C."/>
            <person name="Goffeau A."/>
            <person name="Barbe V."/>
            <person name="Baret P."/>
            <person name="Baronian K."/>
            <person name="Beier S."/>
            <person name="Bleykasten C."/>
            <person name="Bode R."/>
            <person name="Casaregola S."/>
            <person name="Despons L."/>
            <person name="Fairhead C."/>
            <person name="Giersberg M."/>
            <person name="Gierski P."/>
            <person name="Hahnel U."/>
            <person name="Hartmann A."/>
            <person name="Jankowska D."/>
            <person name="Jubin C."/>
            <person name="Jung P."/>
            <person name="Lafontaine I."/>
            <person name="Leh-Louis V."/>
            <person name="Lemaire M."/>
            <person name="Marcet-Houben M."/>
            <person name="Mascher M."/>
            <person name="Morel G."/>
            <person name="Richard G.-F."/>
            <person name="Riechen J."/>
            <person name="Sacerdot C."/>
            <person name="Sarkar A."/>
            <person name="Savel G."/>
            <person name="Schacherer J."/>
            <person name="Sherman D."/>
            <person name="Straub M.-L."/>
            <person name="Stein N."/>
            <person name="Thierry A."/>
            <person name="Trautwein-Schult A."/>
            <person name="Westhof E."/>
            <person name="Worch S."/>
            <person name="Dujon B."/>
            <person name="Souciet J.-L."/>
            <person name="Wincker P."/>
            <person name="Scholz U."/>
            <person name="Neuveglise N."/>
        </authorList>
    </citation>
    <scope>NUCLEOTIDE SEQUENCE</scope>
    <source>
        <strain evidence="6">LS3</strain>
    </source>
</reference>
<evidence type="ECO:0000313" key="6">
    <source>
        <dbReference type="EMBL" id="CDP37477.1"/>
    </source>
</evidence>
<comment type="similarity">
    <text evidence="1">Belongs to the FAD-dependent oxidoreductase family.</text>
</comment>
<evidence type="ECO:0000256" key="3">
    <source>
        <dbReference type="ARBA" id="ARBA00022827"/>
    </source>
</evidence>
<dbReference type="GO" id="GO:0004174">
    <property type="term" value="F:electron-transferring-flavoprotein dehydrogenase activity"/>
    <property type="evidence" value="ECO:0007669"/>
    <property type="project" value="TreeGrafter"/>
</dbReference>
<proteinExistence type="inferred from homology"/>
<keyword evidence="2" id="KW-0285">Flavoprotein</keyword>
<dbReference type="InterPro" id="IPR023753">
    <property type="entry name" value="FAD/NAD-binding_dom"/>
</dbReference>
<dbReference type="AlphaFoldDB" id="A0A060TF20"/>
<dbReference type="Pfam" id="PF07992">
    <property type="entry name" value="Pyr_redox_2"/>
    <property type="match status" value="1"/>
</dbReference>
<keyword evidence="3" id="KW-0274">FAD</keyword>
<dbReference type="PhylomeDB" id="A0A060TF20"/>